<dbReference type="Gene3D" id="3.30.70.100">
    <property type="match status" value="1"/>
</dbReference>
<proteinExistence type="predicted"/>
<dbReference type="Pfam" id="PF00403">
    <property type="entry name" value="HMA"/>
    <property type="match status" value="1"/>
</dbReference>
<dbReference type="OrthoDB" id="9813965at2"/>
<dbReference type="CDD" id="cd00371">
    <property type="entry name" value="HMA"/>
    <property type="match status" value="1"/>
</dbReference>
<dbReference type="AlphaFoldDB" id="A0A511QYD8"/>
<dbReference type="GO" id="GO:0046872">
    <property type="term" value="F:metal ion binding"/>
    <property type="evidence" value="ECO:0007669"/>
    <property type="project" value="InterPro"/>
</dbReference>
<reference evidence="2 3" key="1">
    <citation type="submission" date="2019-07" db="EMBL/GenBank/DDBJ databases">
        <title>Whole genome shotgun sequence of Meiothermus hypogaeus NBRC 106114.</title>
        <authorList>
            <person name="Hosoyama A."/>
            <person name="Uohara A."/>
            <person name="Ohji S."/>
            <person name="Ichikawa N."/>
        </authorList>
    </citation>
    <scope>NUCLEOTIDE SEQUENCE [LARGE SCALE GENOMIC DNA]</scope>
    <source>
        <strain evidence="2 3">NBRC 106114</strain>
    </source>
</reference>
<comment type="caution">
    <text evidence="2">The sequence shown here is derived from an EMBL/GenBank/DDBJ whole genome shotgun (WGS) entry which is preliminary data.</text>
</comment>
<dbReference type="RefSeq" id="WP_119339812.1">
    <property type="nucleotide sequence ID" value="NZ_BJXL01000010.1"/>
</dbReference>
<organism evidence="2 3">
    <name type="scientific">Meiothermus hypogaeus NBRC 106114</name>
    <dbReference type="NCBI Taxonomy" id="1227553"/>
    <lineage>
        <taxon>Bacteria</taxon>
        <taxon>Thermotogati</taxon>
        <taxon>Deinococcota</taxon>
        <taxon>Deinococci</taxon>
        <taxon>Thermales</taxon>
        <taxon>Thermaceae</taxon>
        <taxon>Meiothermus</taxon>
    </lineage>
</organism>
<evidence type="ECO:0000313" key="3">
    <source>
        <dbReference type="Proteomes" id="UP000321197"/>
    </source>
</evidence>
<sequence length="120" mass="12838">MNEHENCQVESEALEKPFDPGRLDQAAVAYLAVGGMDCPRCATRVRNGLLALGGTLLAEVFLQEGLAAVACDPERAGPEDLVGAVAGSGHDGRHRYRAQVLALRPAAEALVLERGSWTWR</sequence>
<protein>
    <recommendedName>
        <fullName evidence="1">HMA domain-containing protein</fullName>
    </recommendedName>
</protein>
<dbReference type="SUPFAM" id="SSF55008">
    <property type="entry name" value="HMA, heavy metal-associated domain"/>
    <property type="match status" value="1"/>
</dbReference>
<dbReference type="InterPro" id="IPR006121">
    <property type="entry name" value="HMA_dom"/>
</dbReference>
<dbReference type="InterPro" id="IPR036163">
    <property type="entry name" value="HMA_dom_sf"/>
</dbReference>
<gene>
    <name evidence="2" type="ORF">MHY01S_05690</name>
</gene>
<feature type="domain" description="HMA" evidence="1">
    <location>
        <begin position="27"/>
        <end position="93"/>
    </location>
</feature>
<evidence type="ECO:0000313" key="2">
    <source>
        <dbReference type="EMBL" id="GEM82403.1"/>
    </source>
</evidence>
<evidence type="ECO:0000259" key="1">
    <source>
        <dbReference type="PROSITE" id="PS50846"/>
    </source>
</evidence>
<name>A0A511QYD8_9DEIN</name>
<dbReference type="PROSITE" id="PS50846">
    <property type="entry name" value="HMA_2"/>
    <property type="match status" value="1"/>
</dbReference>
<dbReference type="EMBL" id="BJXL01000010">
    <property type="protein sequence ID" value="GEM82403.1"/>
    <property type="molecule type" value="Genomic_DNA"/>
</dbReference>
<dbReference type="Proteomes" id="UP000321197">
    <property type="component" value="Unassembled WGS sequence"/>
</dbReference>
<accession>A0A511QYD8</accession>